<proteinExistence type="predicted"/>
<evidence type="ECO:0000256" key="1">
    <source>
        <dbReference type="SAM" id="MobiDB-lite"/>
    </source>
</evidence>
<sequence>MVGGVGIGHTRRRTLGILGAVGAVMLDSGSQARPPSGTAPRVDHHYAGDPTGPGPATAPLPAAGSSPVVVENARPGAIRFRLTGHRFATDRGGEIAGYVHATSVAPGEELRFQVSVARPQRYRITVFRVGHYDGRGARQVAVSPWLDGSPQAAPTVDPATGAVRCGWRTEWRPTVALDWTSGLYLALLASATDHHQWIPFVVREPRRAGGALLVLPTSTWQAYNRWPEDGRTGASLYYGFDSAGHRSAAHRARAVSHDRPYAGNGVPALADRDIGFVQWVEGQGIDLAYATSEDLHTGRVDPARYRAVVFPGHDEYWSVPMREAVLTARNSGTSLVFLGANNCYWRIGYGADGQDDRLVRCVKEKTPASGPLPLTIRWRSAGHAEQQFIGAQYVSVVDGHAPLVVRGARHWFWAGTGVQDGDLIPEVVWGEADQCMPGFPEPTAAERTLLAESPYWHDGAPQRQQSQLYRATSGAWVFAAGSLGWTRVLADPAAADPRLARATVNLLRRVVNGEPRAATY</sequence>
<accession>A0ABY9ZZP4</accession>
<dbReference type="Proteomes" id="UP001303001">
    <property type="component" value="Chromosome"/>
</dbReference>
<dbReference type="EMBL" id="CP134876">
    <property type="protein sequence ID" value="WNM40634.1"/>
    <property type="molecule type" value="Genomic_DNA"/>
</dbReference>
<reference evidence="3 4" key="1">
    <citation type="submission" date="2023-09" db="EMBL/GenBank/DDBJ databases">
        <title>Micromonospora halotolerans DSM 45598 genome sequence.</title>
        <authorList>
            <person name="Mo P."/>
        </authorList>
    </citation>
    <scope>NUCLEOTIDE SEQUENCE [LARGE SCALE GENOMIC DNA]</scope>
    <source>
        <strain evidence="3 4">DSM 45598</strain>
    </source>
</reference>
<keyword evidence="4" id="KW-1185">Reference proteome</keyword>
<evidence type="ECO:0000313" key="3">
    <source>
        <dbReference type="EMBL" id="WNM40634.1"/>
    </source>
</evidence>
<organism evidence="3 4">
    <name type="scientific">Micromonospora halotolerans</name>
    <dbReference type="NCBI Taxonomy" id="709879"/>
    <lineage>
        <taxon>Bacteria</taxon>
        <taxon>Bacillati</taxon>
        <taxon>Actinomycetota</taxon>
        <taxon>Actinomycetes</taxon>
        <taxon>Micromonosporales</taxon>
        <taxon>Micromonosporaceae</taxon>
        <taxon>Micromonospora</taxon>
    </lineage>
</organism>
<feature type="region of interest" description="Disordered" evidence="1">
    <location>
        <begin position="28"/>
        <end position="65"/>
    </location>
</feature>
<evidence type="ECO:0000313" key="4">
    <source>
        <dbReference type="Proteomes" id="UP001303001"/>
    </source>
</evidence>
<protein>
    <recommendedName>
        <fullName evidence="2">N,N-dimethylformamidase beta subunit-like C-terminal domain-containing protein</fullName>
    </recommendedName>
</protein>
<dbReference type="InterPro" id="IPR046540">
    <property type="entry name" value="DMFA2_C"/>
</dbReference>
<dbReference type="RefSeq" id="WP_313722587.1">
    <property type="nucleotide sequence ID" value="NZ_CP134876.1"/>
</dbReference>
<dbReference type="Pfam" id="PF20254">
    <property type="entry name" value="DMFA2_C"/>
    <property type="match status" value="1"/>
</dbReference>
<name>A0ABY9ZZP4_9ACTN</name>
<feature type="domain" description="N,N-dimethylformamidase beta subunit-like C-terminal" evidence="2">
    <location>
        <begin position="123"/>
        <end position="490"/>
    </location>
</feature>
<evidence type="ECO:0000259" key="2">
    <source>
        <dbReference type="Pfam" id="PF20254"/>
    </source>
</evidence>
<gene>
    <name evidence="3" type="ORF">RMN56_04580</name>
</gene>